<evidence type="ECO:0000256" key="1">
    <source>
        <dbReference type="ARBA" id="ARBA00004141"/>
    </source>
</evidence>
<dbReference type="PROSITE" id="PS00217">
    <property type="entry name" value="SUGAR_TRANSPORT_2"/>
    <property type="match status" value="1"/>
</dbReference>
<feature type="domain" description="Major facilitator superfamily (MFS) profile" evidence="10">
    <location>
        <begin position="346"/>
        <end position="819"/>
    </location>
</feature>
<gene>
    <name evidence="11" type="ORF">GQ607_011511</name>
</gene>
<feature type="transmembrane region" description="Helical" evidence="9">
    <location>
        <begin position="526"/>
        <end position="547"/>
    </location>
</feature>
<dbReference type="AlphaFoldDB" id="A0A8H3ZJ90"/>
<feature type="transmembrane region" description="Helical" evidence="9">
    <location>
        <begin position="633"/>
        <end position="657"/>
    </location>
</feature>
<dbReference type="GO" id="GO:0015149">
    <property type="term" value="F:hexose transmembrane transporter activity"/>
    <property type="evidence" value="ECO:0007669"/>
    <property type="project" value="TreeGrafter"/>
</dbReference>
<dbReference type="PANTHER" id="PTHR23503:SF8">
    <property type="entry name" value="FACILITATED GLUCOSE TRANSPORTER PROTEIN 1"/>
    <property type="match status" value="1"/>
</dbReference>
<dbReference type="GO" id="GO:0016020">
    <property type="term" value="C:membrane"/>
    <property type="evidence" value="ECO:0007669"/>
    <property type="project" value="UniProtKB-SubCell"/>
</dbReference>
<dbReference type="InterPro" id="IPR036291">
    <property type="entry name" value="NAD(P)-bd_dom_sf"/>
</dbReference>
<feature type="transmembrane region" description="Helical" evidence="9">
    <location>
        <begin position="443"/>
        <end position="463"/>
    </location>
</feature>
<keyword evidence="7" id="KW-0560">Oxidoreductase</keyword>
<keyword evidence="4 9" id="KW-0812">Transmembrane</keyword>
<dbReference type="PANTHER" id="PTHR23503">
    <property type="entry name" value="SOLUTE CARRIER FAMILY 2"/>
    <property type="match status" value="1"/>
</dbReference>
<keyword evidence="8 9" id="KW-0472">Membrane</keyword>
<dbReference type="Gene3D" id="1.20.1250.20">
    <property type="entry name" value="MFS general substrate transporter like domains"/>
    <property type="match status" value="1"/>
</dbReference>
<dbReference type="PROSITE" id="PS50850">
    <property type="entry name" value="MFS"/>
    <property type="match status" value="1"/>
</dbReference>
<evidence type="ECO:0000256" key="4">
    <source>
        <dbReference type="ARBA" id="ARBA00022692"/>
    </source>
</evidence>
<dbReference type="SUPFAM" id="SSF51735">
    <property type="entry name" value="NAD(P)-binding Rossmann-fold domains"/>
    <property type="match status" value="1"/>
</dbReference>
<dbReference type="PRINTS" id="PR00171">
    <property type="entry name" value="SUGRTRNSPORT"/>
</dbReference>
<dbReference type="InterPro" id="IPR005828">
    <property type="entry name" value="MFS_sugar_transport-like"/>
</dbReference>
<evidence type="ECO:0000259" key="10">
    <source>
        <dbReference type="PROSITE" id="PS50850"/>
    </source>
</evidence>
<evidence type="ECO:0000256" key="7">
    <source>
        <dbReference type="ARBA" id="ARBA00023002"/>
    </source>
</evidence>
<comment type="caution">
    <text evidence="11">The sequence shown here is derived from an EMBL/GenBank/DDBJ whole genome shotgun (WGS) entry which is preliminary data.</text>
</comment>
<dbReference type="Pfam" id="PF00083">
    <property type="entry name" value="Sugar_tr"/>
    <property type="match status" value="1"/>
</dbReference>
<keyword evidence="3" id="KW-0813">Transport</keyword>
<evidence type="ECO:0000256" key="2">
    <source>
        <dbReference type="ARBA" id="ARBA00010992"/>
    </source>
</evidence>
<evidence type="ECO:0000256" key="9">
    <source>
        <dbReference type="SAM" id="Phobius"/>
    </source>
</evidence>
<feature type="transmembrane region" description="Helical" evidence="9">
    <location>
        <begin position="698"/>
        <end position="717"/>
    </location>
</feature>
<keyword evidence="12" id="KW-1185">Reference proteome</keyword>
<dbReference type="Pfam" id="PF05368">
    <property type="entry name" value="NmrA"/>
    <property type="match status" value="1"/>
</dbReference>
<feature type="transmembrane region" description="Helical" evidence="9">
    <location>
        <begin position="408"/>
        <end position="431"/>
    </location>
</feature>
<keyword evidence="5" id="KW-0521">NADP</keyword>
<dbReference type="InterPro" id="IPR020846">
    <property type="entry name" value="MFS_dom"/>
</dbReference>
<dbReference type="Gene3D" id="3.90.25.10">
    <property type="entry name" value="UDP-galactose 4-epimerase, domain 1"/>
    <property type="match status" value="1"/>
</dbReference>
<dbReference type="InterPro" id="IPR003663">
    <property type="entry name" value="Sugar/inositol_transpt"/>
</dbReference>
<dbReference type="InterPro" id="IPR045263">
    <property type="entry name" value="GLUT"/>
</dbReference>
<feature type="transmembrane region" description="Helical" evidence="9">
    <location>
        <begin position="498"/>
        <end position="520"/>
    </location>
</feature>
<feature type="transmembrane region" description="Helical" evidence="9">
    <location>
        <begin position="723"/>
        <end position="748"/>
    </location>
</feature>
<dbReference type="OrthoDB" id="4540492at2759"/>
<dbReference type="InterPro" id="IPR008030">
    <property type="entry name" value="NmrA-like"/>
</dbReference>
<feature type="transmembrane region" description="Helical" evidence="9">
    <location>
        <begin position="663"/>
        <end position="686"/>
    </location>
</feature>
<comment type="subcellular location">
    <subcellularLocation>
        <location evidence="1">Membrane</location>
        <topology evidence="1">Multi-pass membrane protein</topology>
    </subcellularLocation>
</comment>
<evidence type="ECO:0000256" key="3">
    <source>
        <dbReference type="ARBA" id="ARBA00022448"/>
    </source>
</evidence>
<name>A0A8H3ZJ90_9PEZI</name>
<evidence type="ECO:0000256" key="8">
    <source>
        <dbReference type="ARBA" id="ARBA00023136"/>
    </source>
</evidence>
<dbReference type="GO" id="GO:0016491">
    <property type="term" value="F:oxidoreductase activity"/>
    <property type="evidence" value="ECO:0007669"/>
    <property type="project" value="UniProtKB-KW"/>
</dbReference>
<feature type="transmembrane region" description="Helical" evidence="9">
    <location>
        <begin position="794"/>
        <end position="813"/>
    </location>
</feature>
<proteinExistence type="inferred from homology"/>
<accession>A0A8H3ZJ90</accession>
<evidence type="ECO:0000313" key="11">
    <source>
        <dbReference type="EMBL" id="KAF0321308.1"/>
    </source>
</evidence>
<evidence type="ECO:0000313" key="12">
    <source>
        <dbReference type="Proteomes" id="UP000434172"/>
    </source>
</evidence>
<dbReference type="InterPro" id="IPR036259">
    <property type="entry name" value="MFS_trans_sf"/>
</dbReference>
<feature type="transmembrane region" description="Helical" evidence="9">
    <location>
        <begin position="760"/>
        <end position="782"/>
    </location>
</feature>
<sequence length="835" mass="90186">MSFTPSKILVFGATGNIGLFITEALLDASPTFGQITIFTSPSTVENKAALLDGWKKKGAKVISGNVDNNDEVKAAYKEHDTVVSALGRNVIEKQIDLIKLAEETDSVKWFFPSEYGTDIEYGPKSPNEKPHQAKLKVRKYIRENVKRLKYTYLVTGPYVDMYLSLAPVAPEAGGYDVKTKKAVLVEDGEGKVGLITMKDVGKTLVASLRHPDASFNKALKVQSFVATPKQILAEFEKQTGAKWETSYVPLKKLEEAEEKAWADGKPYAIIFTLRRIWAEGGTLYEKTDNESIGVGPNDVETLELLSLPHTTLWTTQLGNIARDTSNMAPSGLRQCMHDVSPYLLLLICVSTLGPLQFGFHLAELNAPQDVLTCRKKSIQAKTTMLKWVHSKSPDTESWLPDCIPMTDAVFATVSSIFTVGGLIGALCAGPFSSKRGRLPAMRLTAVFYIIGAVIETLAGNAPVLSIGRFFTGAAAGASTVIVPLYISEIAPPKERGLFGAMTQVSINVGILGVQTLGYFLSYGKQWRWILAAGVIVSLAQASGLLLVPESPAWLAANGDAPKARRTLQRIRGKDFDIKEEVEAWDADNAVAEAEGLLAQSDATPPTSPGLPKKTSPVHLGFFEVVKEPLYRPAIAAVVGIMFAQQLCGINSIIMYSVSLLTDLLPVSSALLTILISVVNLITTAACSPLPDKLGRKRCILISIIGQGTSSLILALSIKFGVKILSAVSVVSFVAFFAVGLGPVPFILASELVGQEAVGAIQSWSLGANYVATFLVAQFFPIVNNFLNQLLGGAGWVYFLFAGFALLFALFVSVKVPETLGKKDADEVWGRTRRLD</sequence>
<dbReference type="Gene3D" id="3.40.50.720">
    <property type="entry name" value="NAD(P)-binding Rossmann-like Domain"/>
    <property type="match status" value="1"/>
</dbReference>
<feature type="transmembrane region" description="Helical" evidence="9">
    <location>
        <begin position="469"/>
        <end position="486"/>
    </location>
</feature>
<dbReference type="EMBL" id="WOWK01000073">
    <property type="protein sequence ID" value="KAF0321308.1"/>
    <property type="molecule type" value="Genomic_DNA"/>
</dbReference>
<evidence type="ECO:0000256" key="5">
    <source>
        <dbReference type="ARBA" id="ARBA00022857"/>
    </source>
</evidence>
<dbReference type="InterPro" id="IPR045312">
    <property type="entry name" value="PCBER-like"/>
</dbReference>
<comment type="similarity">
    <text evidence="2">Belongs to the major facilitator superfamily. Sugar transporter (TC 2.A.1.1) family.</text>
</comment>
<reference evidence="11 12" key="1">
    <citation type="submission" date="2019-12" db="EMBL/GenBank/DDBJ databases">
        <title>A genome sequence resource for the geographically widespread anthracnose pathogen Colletotrichum asianum.</title>
        <authorList>
            <person name="Meng Y."/>
        </authorList>
    </citation>
    <scope>NUCLEOTIDE SEQUENCE [LARGE SCALE GENOMIC DNA]</scope>
    <source>
        <strain evidence="11 12">ICMP 18580</strain>
    </source>
</reference>
<dbReference type="SUPFAM" id="SSF103473">
    <property type="entry name" value="MFS general substrate transporter"/>
    <property type="match status" value="1"/>
</dbReference>
<keyword evidence="6 9" id="KW-1133">Transmembrane helix</keyword>
<dbReference type="Proteomes" id="UP000434172">
    <property type="component" value="Unassembled WGS sequence"/>
</dbReference>
<dbReference type="InterPro" id="IPR005829">
    <property type="entry name" value="Sugar_transporter_CS"/>
</dbReference>
<organism evidence="11 12">
    <name type="scientific">Colletotrichum asianum</name>
    <dbReference type="NCBI Taxonomy" id="702518"/>
    <lineage>
        <taxon>Eukaryota</taxon>
        <taxon>Fungi</taxon>
        <taxon>Dikarya</taxon>
        <taxon>Ascomycota</taxon>
        <taxon>Pezizomycotina</taxon>
        <taxon>Sordariomycetes</taxon>
        <taxon>Hypocreomycetidae</taxon>
        <taxon>Glomerellales</taxon>
        <taxon>Glomerellaceae</taxon>
        <taxon>Colletotrichum</taxon>
        <taxon>Colletotrichum gloeosporioides species complex</taxon>
    </lineage>
</organism>
<dbReference type="CDD" id="cd05259">
    <property type="entry name" value="PCBER_SDR_a"/>
    <property type="match status" value="1"/>
</dbReference>
<evidence type="ECO:0000256" key="6">
    <source>
        <dbReference type="ARBA" id="ARBA00022989"/>
    </source>
</evidence>
<protein>
    <recommendedName>
        <fullName evidence="10">Major facilitator superfamily (MFS) profile domain-containing protein</fullName>
    </recommendedName>
</protein>